<dbReference type="InterPro" id="IPR027417">
    <property type="entry name" value="P-loop_NTPase"/>
</dbReference>
<organism evidence="2 3">
    <name type="scientific">Brassica napus</name>
    <name type="common">Rape</name>
    <dbReference type="NCBI Taxonomy" id="3708"/>
    <lineage>
        <taxon>Eukaryota</taxon>
        <taxon>Viridiplantae</taxon>
        <taxon>Streptophyta</taxon>
        <taxon>Embryophyta</taxon>
        <taxon>Tracheophyta</taxon>
        <taxon>Spermatophyta</taxon>
        <taxon>Magnoliopsida</taxon>
        <taxon>eudicotyledons</taxon>
        <taxon>Gunneridae</taxon>
        <taxon>Pentapetalae</taxon>
        <taxon>rosids</taxon>
        <taxon>malvids</taxon>
        <taxon>Brassicales</taxon>
        <taxon>Brassicaceae</taxon>
        <taxon>Brassiceae</taxon>
        <taxon>Brassica</taxon>
    </lineage>
</organism>
<evidence type="ECO:0000256" key="1">
    <source>
        <dbReference type="ARBA" id="ARBA00022884"/>
    </source>
</evidence>
<dbReference type="EMBL" id="JAGKQM010000014">
    <property type="protein sequence ID" value="KAH0884575.1"/>
    <property type="molecule type" value="Genomic_DNA"/>
</dbReference>
<protein>
    <recommendedName>
        <fullName evidence="4">DEAD/DEAH box helicase domain-containing protein</fullName>
    </recommendedName>
</protein>
<proteinExistence type="predicted"/>
<evidence type="ECO:0000313" key="3">
    <source>
        <dbReference type="Proteomes" id="UP000824890"/>
    </source>
</evidence>
<keyword evidence="1" id="KW-0694">RNA-binding</keyword>
<keyword evidence="3" id="KW-1185">Reference proteome</keyword>
<evidence type="ECO:0008006" key="4">
    <source>
        <dbReference type="Google" id="ProtNLM"/>
    </source>
</evidence>
<dbReference type="Gene3D" id="3.40.50.300">
    <property type="entry name" value="P-loop containing nucleotide triphosphate hydrolases"/>
    <property type="match status" value="1"/>
</dbReference>
<evidence type="ECO:0000313" key="2">
    <source>
        <dbReference type="EMBL" id="KAH0884575.1"/>
    </source>
</evidence>
<comment type="caution">
    <text evidence="2">The sequence shown here is derived from an EMBL/GenBank/DDBJ whole genome shotgun (WGS) entry which is preliminary data.</text>
</comment>
<dbReference type="PANTHER" id="PTHR47958">
    <property type="entry name" value="ATP-DEPENDENT RNA HELICASE DBP3"/>
    <property type="match status" value="1"/>
</dbReference>
<reference evidence="2 3" key="1">
    <citation type="submission" date="2021-05" db="EMBL/GenBank/DDBJ databases">
        <title>Genome Assembly of Synthetic Allotetraploid Brassica napus Reveals Homoeologous Exchanges between Subgenomes.</title>
        <authorList>
            <person name="Davis J.T."/>
        </authorList>
    </citation>
    <scope>NUCLEOTIDE SEQUENCE [LARGE SCALE GENOMIC DNA]</scope>
    <source>
        <strain evidence="3">cv. Da-Ae</strain>
        <tissue evidence="2">Seedling</tissue>
    </source>
</reference>
<dbReference type="SUPFAM" id="SSF52540">
    <property type="entry name" value="P-loop containing nucleoside triphosphate hydrolases"/>
    <property type="match status" value="1"/>
</dbReference>
<accession>A0ABQ7ZXE9</accession>
<dbReference type="Proteomes" id="UP000824890">
    <property type="component" value="Unassembled WGS sequence"/>
</dbReference>
<sequence>MGLRELERGVDILVATPGRLNLTGCWTWGFEPQIRKIVEQMDMPPLGIRQTMLFSATFPRGIHS</sequence>
<name>A0ABQ7ZXE9_BRANA</name>
<gene>
    <name evidence="2" type="ORF">HID58_060671</name>
</gene>